<sequence>MPAVEENPMSTNTVAVTDETFAEVVLGSPVPVLVDIWATWCGPCRQVAPILEALAAEYAGRLVIAKLDADANPATVADAGVVSIPTLNFYSRGELVKSVVGARPKNVLVAEIEEVLA</sequence>
<dbReference type="SUPFAM" id="SSF52833">
    <property type="entry name" value="Thioredoxin-like"/>
    <property type="match status" value="1"/>
</dbReference>
<dbReference type="GO" id="GO:0045454">
    <property type="term" value="P:cell redox homeostasis"/>
    <property type="evidence" value="ECO:0007669"/>
    <property type="project" value="TreeGrafter"/>
</dbReference>
<comment type="caution">
    <text evidence="11">The sequence shown here is derived from an EMBL/GenBank/DDBJ whole genome shotgun (WGS) entry which is preliminary data.</text>
</comment>
<dbReference type="FunFam" id="3.40.30.10:FF:000001">
    <property type="entry name" value="Thioredoxin"/>
    <property type="match status" value="1"/>
</dbReference>
<dbReference type="InterPro" id="IPR017937">
    <property type="entry name" value="Thioredoxin_CS"/>
</dbReference>
<dbReference type="GO" id="GO:0005829">
    <property type="term" value="C:cytosol"/>
    <property type="evidence" value="ECO:0007669"/>
    <property type="project" value="TreeGrafter"/>
</dbReference>
<dbReference type="PROSITE" id="PS51352">
    <property type="entry name" value="THIOREDOXIN_2"/>
    <property type="match status" value="1"/>
</dbReference>
<keyword evidence="3" id="KW-0249">Electron transport</keyword>
<dbReference type="InterPro" id="IPR036249">
    <property type="entry name" value="Thioredoxin-like_sf"/>
</dbReference>
<proteinExistence type="inferred from homology"/>
<feature type="domain" description="Thioredoxin" evidence="10">
    <location>
        <begin position="1"/>
        <end position="117"/>
    </location>
</feature>
<evidence type="ECO:0000256" key="4">
    <source>
        <dbReference type="ARBA" id="ARBA00023157"/>
    </source>
</evidence>
<dbReference type="Pfam" id="PF00085">
    <property type="entry name" value="Thioredoxin"/>
    <property type="match status" value="1"/>
</dbReference>
<keyword evidence="4 9" id="KW-1015">Disulfide bond</keyword>
<dbReference type="PROSITE" id="PS00194">
    <property type="entry name" value="THIOREDOXIN_1"/>
    <property type="match status" value="1"/>
</dbReference>
<protein>
    <recommendedName>
        <fullName evidence="6 7">Thioredoxin</fullName>
    </recommendedName>
</protein>
<dbReference type="PRINTS" id="PR00421">
    <property type="entry name" value="THIOREDOXIN"/>
</dbReference>
<dbReference type="NCBIfam" id="TIGR01068">
    <property type="entry name" value="thioredoxin"/>
    <property type="match status" value="1"/>
</dbReference>
<dbReference type="CDD" id="cd02947">
    <property type="entry name" value="TRX_family"/>
    <property type="match status" value="1"/>
</dbReference>
<evidence type="ECO:0000256" key="8">
    <source>
        <dbReference type="PIRSR" id="PIRSR000077-1"/>
    </source>
</evidence>
<evidence type="ECO:0000259" key="10">
    <source>
        <dbReference type="PROSITE" id="PS51352"/>
    </source>
</evidence>
<dbReference type="PANTHER" id="PTHR45663:SF11">
    <property type="entry name" value="GEO12009P1"/>
    <property type="match status" value="1"/>
</dbReference>
<feature type="active site" description="Nucleophile" evidence="8">
    <location>
        <position position="44"/>
    </location>
</feature>
<dbReference type="Proteomes" id="UP000419743">
    <property type="component" value="Unassembled WGS sequence"/>
</dbReference>
<keyword evidence="5 9" id="KW-0676">Redox-active center</keyword>
<dbReference type="PIRSF" id="PIRSF000077">
    <property type="entry name" value="Thioredoxin"/>
    <property type="match status" value="1"/>
</dbReference>
<reference evidence="11 12" key="1">
    <citation type="submission" date="2019-11" db="EMBL/GenBank/DDBJ databases">
        <authorList>
            <person name="Criscuolo A."/>
        </authorList>
    </citation>
    <scope>NUCLEOTIDE SEQUENCE [LARGE SCALE GENOMIC DNA]</scope>
    <source>
        <strain evidence="11">CIP111667</strain>
    </source>
</reference>
<comment type="similarity">
    <text evidence="1 7">Belongs to the thioredoxin family.</text>
</comment>
<gene>
    <name evidence="11" type="primary">trxA_2</name>
    <name evidence="11" type="ORF">HALOF300_02268</name>
</gene>
<dbReference type="EMBL" id="CACRYJ010000031">
    <property type="protein sequence ID" value="VZO37175.1"/>
    <property type="molecule type" value="Genomic_DNA"/>
</dbReference>
<name>A0A7M4DJG1_9MICO</name>
<evidence type="ECO:0000256" key="7">
    <source>
        <dbReference type="PIRNR" id="PIRNR000077"/>
    </source>
</evidence>
<organism evidence="11 12">
    <name type="scientific">Occultella aeris</name>
    <dbReference type="NCBI Taxonomy" id="2761496"/>
    <lineage>
        <taxon>Bacteria</taxon>
        <taxon>Bacillati</taxon>
        <taxon>Actinomycetota</taxon>
        <taxon>Actinomycetes</taxon>
        <taxon>Micrococcales</taxon>
        <taxon>Ruaniaceae</taxon>
        <taxon>Occultella</taxon>
    </lineage>
</organism>
<dbReference type="InterPro" id="IPR013766">
    <property type="entry name" value="Thioredoxin_domain"/>
</dbReference>
<feature type="site" description="Contributes to redox potential value" evidence="8">
    <location>
        <position position="43"/>
    </location>
</feature>
<evidence type="ECO:0000256" key="1">
    <source>
        <dbReference type="ARBA" id="ARBA00008987"/>
    </source>
</evidence>
<evidence type="ECO:0000256" key="2">
    <source>
        <dbReference type="ARBA" id="ARBA00022448"/>
    </source>
</evidence>
<feature type="site" description="Contributes to redox potential value" evidence="8">
    <location>
        <position position="35"/>
    </location>
</feature>
<feature type="site" description="Contributes to redox potential value" evidence="8">
    <location>
        <position position="42"/>
    </location>
</feature>
<feature type="disulfide bond" description="Redox-active" evidence="9">
    <location>
        <begin position="41"/>
        <end position="44"/>
    </location>
</feature>
<dbReference type="AlphaFoldDB" id="A0A7M4DJG1"/>
<evidence type="ECO:0000256" key="5">
    <source>
        <dbReference type="ARBA" id="ARBA00023284"/>
    </source>
</evidence>
<dbReference type="GO" id="GO:0015035">
    <property type="term" value="F:protein-disulfide reductase activity"/>
    <property type="evidence" value="ECO:0007669"/>
    <property type="project" value="UniProtKB-UniRule"/>
</dbReference>
<evidence type="ECO:0000313" key="12">
    <source>
        <dbReference type="Proteomes" id="UP000419743"/>
    </source>
</evidence>
<keyword evidence="2" id="KW-0813">Transport</keyword>
<feature type="active site" description="Nucleophile" evidence="8">
    <location>
        <position position="41"/>
    </location>
</feature>
<dbReference type="PANTHER" id="PTHR45663">
    <property type="entry name" value="GEO12009P1"/>
    <property type="match status" value="1"/>
</dbReference>
<dbReference type="Gene3D" id="3.40.30.10">
    <property type="entry name" value="Glutaredoxin"/>
    <property type="match status" value="1"/>
</dbReference>
<evidence type="ECO:0000256" key="9">
    <source>
        <dbReference type="PIRSR" id="PIRSR000077-4"/>
    </source>
</evidence>
<keyword evidence="12" id="KW-1185">Reference proteome</keyword>
<evidence type="ECO:0000256" key="3">
    <source>
        <dbReference type="ARBA" id="ARBA00022982"/>
    </source>
</evidence>
<evidence type="ECO:0000313" key="11">
    <source>
        <dbReference type="EMBL" id="VZO37175.1"/>
    </source>
</evidence>
<evidence type="ECO:0000256" key="6">
    <source>
        <dbReference type="NCBIfam" id="TIGR01068"/>
    </source>
</evidence>
<accession>A0A7M4DJG1</accession>
<dbReference type="InterPro" id="IPR005746">
    <property type="entry name" value="Thioredoxin"/>
</dbReference>